<keyword evidence="5" id="KW-1185">Reference proteome</keyword>
<evidence type="ECO:0000256" key="1">
    <source>
        <dbReference type="SAM" id="MobiDB-lite"/>
    </source>
</evidence>
<dbReference type="OrthoDB" id="1807861at2"/>
<dbReference type="HOGENOM" id="CLU_118558_0_0_9"/>
<keyword evidence="2" id="KW-0472">Membrane</keyword>
<protein>
    <recommendedName>
        <fullName evidence="3">DUF1468 domain-containing protein</fullName>
    </recommendedName>
</protein>
<name>X5A4L3_9BACL</name>
<feature type="transmembrane region" description="Helical" evidence="2">
    <location>
        <begin position="116"/>
        <end position="135"/>
    </location>
</feature>
<dbReference type="InterPro" id="IPR009936">
    <property type="entry name" value="DUF1468"/>
</dbReference>
<dbReference type="PATRIC" id="fig|1268072.3.peg.3961"/>
<proteinExistence type="predicted"/>
<evidence type="ECO:0000256" key="2">
    <source>
        <dbReference type="SAM" id="Phobius"/>
    </source>
</evidence>
<accession>X5A4L3</accession>
<feature type="transmembrane region" description="Helical" evidence="2">
    <location>
        <begin position="141"/>
        <end position="159"/>
    </location>
</feature>
<dbReference type="STRING" id="1268072.PSAB_19180"/>
<dbReference type="RefSeq" id="WP_025336209.1">
    <property type="nucleotide sequence ID" value="NZ_CP004078.1"/>
</dbReference>
<feature type="transmembrane region" description="Helical" evidence="2">
    <location>
        <begin position="40"/>
        <end position="59"/>
    </location>
</feature>
<gene>
    <name evidence="4" type="ORF">PSAB_19180</name>
</gene>
<feature type="compositionally biased region" description="Low complexity" evidence="1">
    <location>
        <begin position="72"/>
        <end position="86"/>
    </location>
</feature>
<dbReference type="eggNOG" id="ENOG50345EN">
    <property type="taxonomic scope" value="Bacteria"/>
</dbReference>
<organism evidence="4 5">
    <name type="scientific">Paenibacillus sabinae T27</name>
    <dbReference type="NCBI Taxonomy" id="1268072"/>
    <lineage>
        <taxon>Bacteria</taxon>
        <taxon>Bacillati</taxon>
        <taxon>Bacillota</taxon>
        <taxon>Bacilli</taxon>
        <taxon>Bacillales</taxon>
        <taxon>Paenibacillaceae</taxon>
        <taxon>Paenibacillus</taxon>
    </lineage>
</organism>
<dbReference type="KEGG" id="psab:PSAB_19180"/>
<keyword evidence="2" id="KW-1133">Transmembrane helix</keyword>
<dbReference type="Pfam" id="PF07331">
    <property type="entry name" value="TctB"/>
    <property type="match status" value="1"/>
</dbReference>
<feature type="region of interest" description="Disordered" evidence="1">
    <location>
        <begin position="68"/>
        <end position="91"/>
    </location>
</feature>
<keyword evidence="2" id="KW-0812">Transmembrane</keyword>
<evidence type="ECO:0000313" key="5">
    <source>
        <dbReference type="Proteomes" id="UP000019772"/>
    </source>
</evidence>
<feature type="domain" description="DUF1468" evidence="3">
    <location>
        <begin position="11"/>
        <end position="187"/>
    </location>
</feature>
<dbReference type="AlphaFoldDB" id="X5A4L3"/>
<dbReference type="EMBL" id="CP004078">
    <property type="protein sequence ID" value="AHV98729.1"/>
    <property type="molecule type" value="Genomic_DNA"/>
</dbReference>
<reference evidence="4 5" key="1">
    <citation type="journal article" date="2014" name="PLoS Genet.">
        <title>Comparative Genomic Analysis of N2-Fixing and Non-N2-Fixing Paenibacillus spp.: Organization, Evolution and Expression of the Nitrogen Fixation Genes.</title>
        <authorList>
            <person name="Xie J.B."/>
            <person name="Du Z."/>
            <person name="Bai L."/>
            <person name="Tian C."/>
            <person name="Zhang Y."/>
            <person name="Xie J.Y."/>
            <person name="Wang T."/>
            <person name="Liu X."/>
            <person name="Chen X."/>
            <person name="Cheng Q."/>
            <person name="Chen S."/>
            <person name="Li J."/>
        </authorList>
    </citation>
    <scope>NUCLEOTIDE SEQUENCE [LARGE SCALE GENOMIC DNA]</scope>
    <source>
        <strain evidence="4 5">T27</strain>
    </source>
</reference>
<evidence type="ECO:0000313" key="4">
    <source>
        <dbReference type="EMBL" id="AHV98729.1"/>
    </source>
</evidence>
<evidence type="ECO:0000259" key="3">
    <source>
        <dbReference type="Pfam" id="PF07331"/>
    </source>
</evidence>
<feature type="transmembrane region" description="Helical" evidence="2">
    <location>
        <begin position="166"/>
        <end position="184"/>
    </location>
</feature>
<dbReference type="Proteomes" id="UP000019772">
    <property type="component" value="Chromosome"/>
</dbReference>
<dbReference type="PROSITE" id="PS51257">
    <property type="entry name" value="PROKAR_LIPOPROTEIN"/>
    <property type="match status" value="1"/>
</dbReference>
<sequence>MKSAADRSAGALAVLAGCLSLREAYRLYPYHVSLLGGDHTFPAFIGAGLALAGIWLVLFPGPSARSSSAGLPAPETSEAETASADTTGEKHSVNESIVNRESFTGTQSANRTSGRFPFLPGNSLIPLLLLIYTVILPRAGYLAGTFVIALLLFRVLGIAKWWRCAIYALLLTAGLYLIFIEWLHTPFSAGTLWLHQGGD</sequence>